<dbReference type="AlphaFoldDB" id="A0AAU7NYF6"/>
<dbReference type="RefSeq" id="WP_349432509.1">
    <property type="nucleotide sequence ID" value="NZ_CP157743.1"/>
</dbReference>
<evidence type="ECO:0000313" key="3">
    <source>
        <dbReference type="Proteomes" id="UP001225378"/>
    </source>
</evidence>
<name>A0AAU7NYF6_9GAMM</name>
<keyword evidence="1" id="KW-1133">Transmembrane helix</keyword>
<gene>
    <name evidence="2" type="ORF">Q9L42_007605</name>
</gene>
<dbReference type="KEGG" id="mech:Q9L42_007605"/>
<keyword evidence="1" id="KW-0812">Transmembrane</keyword>
<feature type="transmembrane region" description="Helical" evidence="1">
    <location>
        <begin position="47"/>
        <end position="69"/>
    </location>
</feature>
<organism evidence="2 3">
    <name type="scientific">Methylomarinum roseum</name>
    <dbReference type="NCBI Taxonomy" id="3067653"/>
    <lineage>
        <taxon>Bacteria</taxon>
        <taxon>Pseudomonadati</taxon>
        <taxon>Pseudomonadota</taxon>
        <taxon>Gammaproteobacteria</taxon>
        <taxon>Methylococcales</taxon>
        <taxon>Methylococcaceae</taxon>
        <taxon>Methylomarinum</taxon>
    </lineage>
</organism>
<dbReference type="Proteomes" id="UP001225378">
    <property type="component" value="Chromosome"/>
</dbReference>
<dbReference type="EMBL" id="CP157743">
    <property type="protein sequence ID" value="XBS21980.1"/>
    <property type="molecule type" value="Genomic_DNA"/>
</dbReference>
<feature type="transmembrane region" description="Helical" evidence="1">
    <location>
        <begin position="12"/>
        <end position="32"/>
    </location>
</feature>
<proteinExistence type="predicted"/>
<keyword evidence="1" id="KW-0472">Membrane</keyword>
<evidence type="ECO:0000313" key="2">
    <source>
        <dbReference type="EMBL" id="XBS21980.1"/>
    </source>
</evidence>
<evidence type="ECO:0000256" key="1">
    <source>
        <dbReference type="SAM" id="Phobius"/>
    </source>
</evidence>
<keyword evidence="3" id="KW-1185">Reference proteome</keyword>
<protein>
    <submittedName>
        <fullName evidence="2">Uncharacterized protein</fullName>
    </submittedName>
</protein>
<sequence length="141" mass="16282">MIKQAIEQIRARALELSLVALGTMLLSGLLLVENHLIEYVPTVDPKVIVRSIAVLTAITAYSWAAFFYFKPRLKFDKRLQIYIDIKTEIPYCPSCKDGHKRLFKLINKDSYWQCAIKECRMVYDNPDYNPPSKPPRDPAYG</sequence>
<accession>A0AAU7NYF6</accession>
<reference evidence="2 3" key="1">
    <citation type="journal article" date="2024" name="Microbiology">
        <title>Methylomarinum rosea sp. nov., a novel halophilic methanotrophic bacterium from the hypersaline Lake Elton.</title>
        <authorList>
            <person name="Suleimanov R.Z."/>
            <person name="Oshkin I.Y."/>
            <person name="Danilova O.V."/>
            <person name="Suzina N.E."/>
            <person name="Dedysh S.N."/>
        </authorList>
    </citation>
    <scope>NUCLEOTIDE SEQUENCE [LARGE SCALE GENOMIC DNA]</scope>
    <source>
        <strain evidence="2 3">Ch1-1</strain>
    </source>
</reference>